<organism evidence="2 3">
    <name type="scientific">Romanomermis culicivorax</name>
    <name type="common">Nematode worm</name>
    <dbReference type="NCBI Taxonomy" id="13658"/>
    <lineage>
        <taxon>Eukaryota</taxon>
        <taxon>Metazoa</taxon>
        <taxon>Ecdysozoa</taxon>
        <taxon>Nematoda</taxon>
        <taxon>Enoplea</taxon>
        <taxon>Dorylaimia</taxon>
        <taxon>Mermithida</taxon>
        <taxon>Mermithoidea</taxon>
        <taxon>Mermithidae</taxon>
        <taxon>Romanomermis</taxon>
    </lineage>
</organism>
<evidence type="ECO:0000256" key="1">
    <source>
        <dbReference type="SAM" id="MobiDB-lite"/>
    </source>
</evidence>
<proteinExistence type="predicted"/>
<dbReference type="Proteomes" id="UP000887565">
    <property type="component" value="Unplaced"/>
</dbReference>
<dbReference type="AlphaFoldDB" id="A0A915I964"/>
<reference evidence="3" key="1">
    <citation type="submission" date="2022-11" db="UniProtKB">
        <authorList>
            <consortium name="WormBaseParasite"/>
        </authorList>
    </citation>
    <scope>IDENTIFICATION</scope>
</reference>
<keyword evidence="2" id="KW-1185">Reference proteome</keyword>
<name>A0A915I964_ROMCU</name>
<protein>
    <submittedName>
        <fullName evidence="3">Uncharacterized protein</fullName>
    </submittedName>
</protein>
<evidence type="ECO:0000313" key="3">
    <source>
        <dbReference type="WBParaSite" id="nRc.2.0.1.t10710-RA"/>
    </source>
</evidence>
<sequence>MVTFVYSCLNEEHSKEASAGDSNVSDFPVHLSCQKLNVNSKVLSSSSVISSLISSRSPGGDPGRRNSSSDGCMCTSPSVQSRQNIDKQKNRDDNSQDSKNINQMVGRLSEITSREFIRDFLDTKC</sequence>
<feature type="compositionally biased region" description="Basic and acidic residues" evidence="1">
    <location>
        <begin position="84"/>
        <end position="96"/>
    </location>
</feature>
<accession>A0A915I964</accession>
<dbReference type="WBParaSite" id="nRc.2.0.1.t10710-RA">
    <property type="protein sequence ID" value="nRc.2.0.1.t10710-RA"/>
    <property type="gene ID" value="nRc.2.0.1.g10710"/>
</dbReference>
<feature type="compositionally biased region" description="Polar residues" evidence="1">
    <location>
        <begin position="65"/>
        <end position="83"/>
    </location>
</feature>
<evidence type="ECO:0000313" key="2">
    <source>
        <dbReference type="Proteomes" id="UP000887565"/>
    </source>
</evidence>
<feature type="region of interest" description="Disordered" evidence="1">
    <location>
        <begin position="51"/>
        <end position="106"/>
    </location>
</feature>